<keyword evidence="2" id="KW-1185">Reference proteome</keyword>
<accession>A0A291M273</accession>
<dbReference type="OrthoDB" id="9795689at2"/>
<organism evidence="1 2">
    <name type="scientific">Pacificitalea manganoxidans</name>
    <dbReference type="NCBI Taxonomy" id="1411902"/>
    <lineage>
        <taxon>Bacteria</taxon>
        <taxon>Pseudomonadati</taxon>
        <taxon>Pseudomonadota</taxon>
        <taxon>Alphaproteobacteria</taxon>
        <taxon>Rhodobacterales</taxon>
        <taxon>Paracoccaceae</taxon>
        <taxon>Pacificitalea</taxon>
    </lineage>
</organism>
<protein>
    <recommendedName>
        <fullName evidence="3">CRISPR system Cascade subunit CasE</fullName>
    </recommendedName>
</protein>
<dbReference type="AlphaFoldDB" id="A0A291M273"/>
<dbReference type="Proteomes" id="UP000219050">
    <property type="component" value="Chromosome"/>
</dbReference>
<dbReference type="RefSeq" id="WP_097373940.1">
    <property type="nucleotide sequence ID" value="NZ_CP021404.1"/>
</dbReference>
<gene>
    <name evidence="1" type="ORF">CBW24_14145</name>
</gene>
<dbReference type="KEGG" id="cmag:CBW24_14145"/>
<sequence>MTLHLIHLPIDLRALHAWGEARGVGKGIFDEGLALHHLLGETFGAAVLQPFRLMVAPRARSGALYAYAAQSAEDLATTAQTIIDPAASAAIALEQMRSHPRPEASWTRGQRLGFDVRVRPTVRLASPLTVGRETFRKGAEVDAYLAHVARSDDTAERAAVYFDWLAARFAGVAELEADLTRLARYERRRIVRNGRVAEGPDATFHGTLTIDNPAAFARFLARGVGRHTTYGYGMLMLRPPGKTGQAKTGTAA</sequence>
<dbReference type="EMBL" id="CP021404">
    <property type="protein sequence ID" value="ATI43032.1"/>
    <property type="molecule type" value="Genomic_DNA"/>
</dbReference>
<dbReference type="InterPro" id="IPR010179">
    <property type="entry name" value="CRISPR-assoc_prot_Cse3"/>
</dbReference>
<dbReference type="SMART" id="SM01101">
    <property type="entry name" value="CRISPR_assoc"/>
    <property type="match status" value="1"/>
</dbReference>
<evidence type="ECO:0000313" key="1">
    <source>
        <dbReference type="EMBL" id="ATI43032.1"/>
    </source>
</evidence>
<name>A0A291M273_9RHOB</name>
<dbReference type="SUPFAM" id="SSF117987">
    <property type="entry name" value="CRISPR-associated protein"/>
    <property type="match status" value="1"/>
</dbReference>
<evidence type="ECO:0008006" key="3">
    <source>
        <dbReference type="Google" id="ProtNLM"/>
    </source>
</evidence>
<reference evidence="1 2" key="1">
    <citation type="submission" date="2017-05" db="EMBL/GenBank/DDBJ databases">
        <title>Comparative genomic and metabolic analysis of manganese-oxidizing mechanisms in Celeribater manganoxidans DY25T: its adaption to the environment of polymetallic nodule.</title>
        <authorList>
            <person name="Wang X."/>
        </authorList>
    </citation>
    <scope>NUCLEOTIDE SEQUENCE [LARGE SCALE GENOMIC DNA]</scope>
    <source>
        <strain evidence="1 2">DY25</strain>
    </source>
</reference>
<dbReference type="Gene3D" id="3.30.70.1210">
    <property type="entry name" value="Crispr-associated protein, domain 2"/>
    <property type="match status" value="1"/>
</dbReference>
<proteinExistence type="predicted"/>
<dbReference type="Pfam" id="PF08798">
    <property type="entry name" value="CRISPR_assoc"/>
    <property type="match status" value="1"/>
</dbReference>
<evidence type="ECO:0000313" key="2">
    <source>
        <dbReference type="Proteomes" id="UP000219050"/>
    </source>
</evidence>